<accession>A0A4U5M9E4</accession>
<comment type="caution">
    <text evidence="1">The sequence shown here is derived from an EMBL/GenBank/DDBJ whole genome shotgun (WGS) entry which is preliminary data.</text>
</comment>
<protein>
    <submittedName>
        <fullName evidence="1">Uncharacterized protein</fullName>
    </submittedName>
</protein>
<reference evidence="1 2" key="2">
    <citation type="journal article" date="2019" name="G3 (Bethesda)">
        <title>Hybrid Assembly of the Genome of the Entomopathogenic Nematode Steinernema carpocapsae Identifies the X-Chromosome.</title>
        <authorList>
            <person name="Serra L."/>
            <person name="Macchietto M."/>
            <person name="Macias-Munoz A."/>
            <person name="McGill C.J."/>
            <person name="Rodriguez I.M."/>
            <person name="Rodriguez B."/>
            <person name="Murad R."/>
            <person name="Mortazavi A."/>
        </authorList>
    </citation>
    <scope>NUCLEOTIDE SEQUENCE [LARGE SCALE GENOMIC DNA]</scope>
    <source>
        <strain evidence="1 2">ALL</strain>
    </source>
</reference>
<dbReference type="AlphaFoldDB" id="A0A4U5M9E4"/>
<sequence>MGSRQFLGCCVAAGEPIASYLSESDRYWYSCWESTSLDFGQSNRGPYSRPCSESQSPLDDYMHPALSTTVTGLRRDSSLGGGFKSATKGPCSGVRVPLLRQLYTRIDTRQVLNVGRRVKAVWPE</sequence>
<organism evidence="1 2">
    <name type="scientific">Steinernema carpocapsae</name>
    <name type="common">Entomopathogenic nematode</name>
    <dbReference type="NCBI Taxonomy" id="34508"/>
    <lineage>
        <taxon>Eukaryota</taxon>
        <taxon>Metazoa</taxon>
        <taxon>Ecdysozoa</taxon>
        <taxon>Nematoda</taxon>
        <taxon>Chromadorea</taxon>
        <taxon>Rhabditida</taxon>
        <taxon>Tylenchina</taxon>
        <taxon>Panagrolaimomorpha</taxon>
        <taxon>Strongyloidoidea</taxon>
        <taxon>Steinernematidae</taxon>
        <taxon>Steinernema</taxon>
    </lineage>
</organism>
<dbReference type="Proteomes" id="UP000298663">
    <property type="component" value="Unassembled WGS sequence"/>
</dbReference>
<gene>
    <name evidence="1" type="ORF">L596_025975</name>
</gene>
<dbReference type="EMBL" id="AZBU02000009">
    <property type="protein sequence ID" value="TKR65588.1"/>
    <property type="molecule type" value="Genomic_DNA"/>
</dbReference>
<proteinExistence type="predicted"/>
<keyword evidence="2" id="KW-1185">Reference proteome</keyword>
<reference evidence="1 2" key="1">
    <citation type="journal article" date="2015" name="Genome Biol.">
        <title>Comparative genomics of Steinernema reveals deeply conserved gene regulatory networks.</title>
        <authorList>
            <person name="Dillman A.R."/>
            <person name="Macchietto M."/>
            <person name="Porter C.F."/>
            <person name="Rogers A."/>
            <person name="Williams B."/>
            <person name="Antoshechkin I."/>
            <person name="Lee M.M."/>
            <person name="Goodwin Z."/>
            <person name="Lu X."/>
            <person name="Lewis E.E."/>
            <person name="Goodrich-Blair H."/>
            <person name="Stock S.P."/>
            <person name="Adams B.J."/>
            <person name="Sternberg P.W."/>
            <person name="Mortazavi A."/>
        </authorList>
    </citation>
    <scope>NUCLEOTIDE SEQUENCE [LARGE SCALE GENOMIC DNA]</scope>
    <source>
        <strain evidence="1 2">ALL</strain>
    </source>
</reference>
<evidence type="ECO:0000313" key="2">
    <source>
        <dbReference type="Proteomes" id="UP000298663"/>
    </source>
</evidence>
<evidence type="ECO:0000313" key="1">
    <source>
        <dbReference type="EMBL" id="TKR65588.1"/>
    </source>
</evidence>
<name>A0A4U5M9E4_STECR</name>